<dbReference type="Gene3D" id="1.20.1070.10">
    <property type="entry name" value="Rhodopsin 7-helix transmembrane proteins"/>
    <property type="match status" value="1"/>
</dbReference>
<feature type="transmembrane region" description="Helical" evidence="1">
    <location>
        <begin position="12"/>
        <end position="30"/>
    </location>
</feature>
<dbReference type="AlphaFoldDB" id="A0A0N4ZHU2"/>
<keyword evidence="1" id="KW-0472">Membrane</keyword>
<evidence type="ECO:0000313" key="3">
    <source>
        <dbReference type="WBParaSite" id="PTRK_0000748800.1"/>
    </source>
</evidence>
<proteinExistence type="predicted"/>
<keyword evidence="1" id="KW-0812">Transmembrane</keyword>
<protein>
    <submittedName>
        <fullName evidence="3">Serpentine receptor class gamma</fullName>
    </submittedName>
</protein>
<dbReference type="Pfam" id="PF10323">
    <property type="entry name" value="7TM_GPCR_Srv"/>
    <property type="match status" value="1"/>
</dbReference>
<dbReference type="WBParaSite" id="PTRK_0000748800.1">
    <property type="protein sequence ID" value="PTRK_0000748800.1"/>
    <property type="gene ID" value="PTRK_0000748800"/>
</dbReference>
<feature type="transmembrane region" description="Helical" evidence="1">
    <location>
        <begin position="129"/>
        <end position="150"/>
    </location>
</feature>
<evidence type="ECO:0000313" key="2">
    <source>
        <dbReference type="Proteomes" id="UP000038045"/>
    </source>
</evidence>
<accession>A0A0N4ZHU2</accession>
<feature type="transmembrane region" description="Helical" evidence="1">
    <location>
        <begin position="215"/>
        <end position="239"/>
    </location>
</feature>
<feature type="transmembrane region" description="Helical" evidence="1">
    <location>
        <begin position="83"/>
        <end position="109"/>
    </location>
</feature>
<dbReference type="SUPFAM" id="SSF81321">
    <property type="entry name" value="Family A G protein-coupled receptor-like"/>
    <property type="match status" value="1"/>
</dbReference>
<keyword evidence="2" id="KW-1185">Reference proteome</keyword>
<keyword evidence="1" id="KW-1133">Transmembrane helix</keyword>
<name>A0A0N4ZHU2_PARTI</name>
<dbReference type="CDD" id="cd00637">
    <property type="entry name" value="7tm_classA_rhodopsin-like"/>
    <property type="match status" value="1"/>
</dbReference>
<feature type="transmembrane region" description="Helical" evidence="1">
    <location>
        <begin position="177"/>
        <end position="203"/>
    </location>
</feature>
<dbReference type="Proteomes" id="UP000038045">
    <property type="component" value="Unplaced"/>
</dbReference>
<feature type="transmembrane region" description="Helical" evidence="1">
    <location>
        <begin position="251"/>
        <end position="277"/>
    </location>
</feature>
<reference evidence="3" key="1">
    <citation type="submission" date="2017-02" db="UniProtKB">
        <authorList>
            <consortium name="WormBaseParasite"/>
        </authorList>
    </citation>
    <scope>IDENTIFICATION</scope>
</reference>
<organism evidence="2 3">
    <name type="scientific">Parastrongyloides trichosuri</name>
    <name type="common">Possum-specific nematode worm</name>
    <dbReference type="NCBI Taxonomy" id="131310"/>
    <lineage>
        <taxon>Eukaryota</taxon>
        <taxon>Metazoa</taxon>
        <taxon>Ecdysozoa</taxon>
        <taxon>Nematoda</taxon>
        <taxon>Chromadorea</taxon>
        <taxon>Rhabditida</taxon>
        <taxon>Tylenchina</taxon>
        <taxon>Panagrolaimomorpha</taxon>
        <taxon>Strongyloidoidea</taxon>
        <taxon>Strongyloididae</taxon>
        <taxon>Parastrongyloides</taxon>
    </lineage>
</organism>
<evidence type="ECO:0000256" key="1">
    <source>
        <dbReference type="SAM" id="Phobius"/>
    </source>
</evidence>
<sequence>MTRFSSFDIISIIYSIPSLLLMTYTLIIILDKLKNNNPGFKNEFFPFVAYRLANDIFYNVLAYFLLKFPLWGIWSLFYLEHNFMAKICFGLGAFLVSGFFIHSLVTSFIRFIAVCFPTKYRKVFNQKRVGYIILGMITYGILICSGSLFFESRYIYNNVSNAVVPTFVSKEASYYTFAYGIVIYNLTILLSLFFNTANWYLIYKKRNEWRSNKSINILYGLYSLFTFIITCFHELYFILRVISNYTEDPKYAAIASIILSYTGDVGTYGDFYFILFISKTLRNAIMLPIMKVFKCNVVEVTTVNLNVQPTAIKSKCTKI</sequence>
<feature type="transmembrane region" description="Helical" evidence="1">
    <location>
        <begin position="56"/>
        <end position="77"/>
    </location>
</feature>
<dbReference type="InterPro" id="IPR019426">
    <property type="entry name" value="7TM_GPCR_serpentine_rcpt_Srv"/>
</dbReference>